<comment type="subcellular location">
    <subcellularLocation>
        <location evidence="1">Membrane</location>
        <topology evidence="1">Multi-pass membrane protein</topology>
    </subcellularLocation>
</comment>
<protein>
    <recommendedName>
        <fullName evidence="8">Rhodopsin domain-containing protein</fullName>
    </recommendedName>
</protein>
<evidence type="ECO:0000256" key="1">
    <source>
        <dbReference type="ARBA" id="ARBA00004141"/>
    </source>
</evidence>
<evidence type="ECO:0000256" key="6">
    <source>
        <dbReference type="SAM" id="MobiDB-lite"/>
    </source>
</evidence>
<name>A0A3N4KCG0_9PEZI</name>
<feature type="transmembrane region" description="Helical" evidence="7">
    <location>
        <begin position="61"/>
        <end position="82"/>
    </location>
</feature>
<gene>
    <name evidence="9" type="ORF">P167DRAFT_539422</name>
</gene>
<comment type="similarity">
    <text evidence="5">Belongs to the SAT4 family.</text>
</comment>
<keyword evidence="10" id="KW-1185">Reference proteome</keyword>
<dbReference type="EMBL" id="ML119166">
    <property type="protein sequence ID" value="RPB08224.1"/>
    <property type="molecule type" value="Genomic_DNA"/>
</dbReference>
<keyword evidence="4 7" id="KW-0472">Membrane</keyword>
<feature type="region of interest" description="Disordered" evidence="6">
    <location>
        <begin position="248"/>
        <end position="269"/>
    </location>
</feature>
<keyword evidence="3 7" id="KW-1133">Transmembrane helix</keyword>
<evidence type="ECO:0000256" key="5">
    <source>
        <dbReference type="ARBA" id="ARBA00038359"/>
    </source>
</evidence>
<reference evidence="9 10" key="1">
    <citation type="journal article" date="2018" name="Nat. Ecol. Evol.">
        <title>Pezizomycetes genomes reveal the molecular basis of ectomycorrhizal truffle lifestyle.</title>
        <authorList>
            <person name="Murat C."/>
            <person name="Payen T."/>
            <person name="Noel B."/>
            <person name="Kuo A."/>
            <person name="Morin E."/>
            <person name="Chen J."/>
            <person name="Kohler A."/>
            <person name="Krizsan K."/>
            <person name="Balestrini R."/>
            <person name="Da Silva C."/>
            <person name="Montanini B."/>
            <person name="Hainaut M."/>
            <person name="Levati E."/>
            <person name="Barry K.W."/>
            <person name="Belfiori B."/>
            <person name="Cichocki N."/>
            <person name="Clum A."/>
            <person name="Dockter R.B."/>
            <person name="Fauchery L."/>
            <person name="Guy J."/>
            <person name="Iotti M."/>
            <person name="Le Tacon F."/>
            <person name="Lindquist E.A."/>
            <person name="Lipzen A."/>
            <person name="Malagnac F."/>
            <person name="Mello A."/>
            <person name="Molinier V."/>
            <person name="Miyauchi S."/>
            <person name="Poulain J."/>
            <person name="Riccioni C."/>
            <person name="Rubini A."/>
            <person name="Sitrit Y."/>
            <person name="Splivallo R."/>
            <person name="Traeger S."/>
            <person name="Wang M."/>
            <person name="Zifcakova L."/>
            <person name="Wipf D."/>
            <person name="Zambonelli A."/>
            <person name="Paolocci F."/>
            <person name="Nowrousian M."/>
            <person name="Ottonello S."/>
            <person name="Baldrian P."/>
            <person name="Spatafora J.W."/>
            <person name="Henrissat B."/>
            <person name="Nagy L.G."/>
            <person name="Aury J.M."/>
            <person name="Wincker P."/>
            <person name="Grigoriev I.V."/>
            <person name="Bonfante P."/>
            <person name="Martin F.M."/>
        </authorList>
    </citation>
    <scope>NUCLEOTIDE SEQUENCE [LARGE SCALE GENOMIC DNA]</scope>
    <source>
        <strain evidence="9 10">CCBAS932</strain>
    </source>
</reference>
<sequence length="269" mass="31016">MWRGGRGAGCENKKWKGERWGVKWRWWLGPVMLRCIIWSMKACILALYSRIVQLLEVYRKYIKYIWVLLFLTFAAVMVSTLLECRPFNHYWQVIPNPGRACTFAEAQLYTTGACNIATDLVLILYPLPMVFHTSLPRKRKIQLYALFSLGFFVILVSIFRLPFVMENHAIQRWRTLFASIEMLVACCVANAPVMYRLIKAQAAKHTTASADSASRASPYWFSVNRSARRQTSEIDEIEFRGLGLALEEDEEGIGSSNRGSQETERKQQV</sequence>
<dbReference type="PANTHER" id="PTHR33048:SF19">
    <property type="entry name" value="MEMBRANE PROTEIN PTH11-LIKE, PUTATIVE (AFU_ORTHOLOGUE AFUA_1G14080)-RELATED"/>
    <property type="match status" value="1"/>
</dbReference>
<dbReference type="AlphaFoldDB" id="A0A3N4KCG0"/>
<dbReference type="InterPro" id="IPR049326">
    <property type="entry name" value="Rhodopsin_dom_fungi"/>
</dbReference>
<feature type="transmembrane region" description="Helical" evidence="7">
    <location>
        <begin position="26"/>
        <end position="49"/>
    </location>
</feature>
<evidence type="ECO:0000256" key="3">
    <source>
        <dbReference type="ARBA" id="ARBA00022989"/>
    </source>
</evidence>
<dbReference type="PANTHER" id="PTHR33048">
    <property type="entry name" value="PTH11-LIKE INTEGRAL MEMBRANE PROTEIN (AFU_ORTHOLOGUE AFUA_5G11245)"/>
    <property type="match status" value="1"/>
</dbReference>
<keyword evidence="2 7" id="KW-0812">Transmembrane</keyword>
<organism evidence="9 10">
    <name type="scientific">Morchella conica CCBAS932</name>
    <dbReference type="NCBI Taxonomy" id="1392247"/>
    <lineage>
        <taxon>Eukaryota</taxon>
        <taxon>Fungi</taxon>
        <taxon>Dikarya</taxon>
        <taxon>Ascomycota</taxon>
        <taxon>Pezizomycotina</taxon>
        <taxon>Pezizomycetes</taxon>
        <taxon>Pezizales</taxon>
        <taxon>Morchellaceae</taxon>
        <taxon>Morchella</taxon>
    </lineage>
</organism>
<accession>A0A3N4KCG0</accession>
<evidence type="ECO:0000256" key="4">
    <source>
        <dbReference type="ARBA" id="ARBA00023136"/>
    </source>
</evidence>
<feature type="transmembrane region" description="Helical" evidence="7">
    <location>
        <begin position="175"/>
        <end position="195"/>
    </location>
</feature>
<dbReference type="Proteomes" id="UP000277580">
    <property type="component" value="Unassembled WGS sequence"/>
</dbReference>
<evidence type="ECO:0000313" key="9">
    <source>
        <dbReference type="EMBL" id="RPB08224.1"/>
    </source>
</evidence>
<evidence type="ECO:0000259" key="8">
    <source>
        <dbReference type="Pfam" id="PF20684"/>
    </source>
</evidence>
<dbReference type="Pfam" id="PF20684">
    <property type="entry name" value="Fung_rhodopsin"/>
    <property type="match status" value="1"/>
</dbReference>
<evidence type="ECO:0000256" key="7">
    <source>
        <dbReference type="SAM" id="Phobius"/>
    </source>
</evidence>
<dbReference type="InterPro" id="IPR052337">
    <property type="entry name" value="SAT4-like"/>
</dbReference>
<dbReference type="GO" id="GO:0016020">
    <property type="term" value="C:membrane"/>
    <property type="evidence" value="ECO:0007669"/>
    <property type="project" value="UniProtKB-SubCell"/>
</dbReference>
<feature type="domain" description="Rhodopsin" evidence="8">
    <location>
        <begin position="24"/>
        <end position="199"/>
    </location>
</feature>
<evidence type="ECO:0000313" key="10">
    <source>
        <dbReference type="Proteomes" id="UP000277580"/>
    </source>
</evidence>
<dbReference type="InParanoid" id="A0A3N4KCG0"/>
<proteinExistence type="inferred from homology"/>
<feature type="transmembrane region" description="Helical" evidence="7">
    <location>
        <begin position="108"/>
        <end position="131"/>
    </location>
</feature>
<dbReference type="OrthoDB" id="3903189at2759"/>
<evidence type="ECO:0000256" key="2">
    <source>
        <dbReference type="ARBA" id="ARBA00022692"/>
    </source>
</evidence>
<feature type="transmembrane region" description="Helical" evidence="7">
    <location>
        <begin position="143"/>
        <end position="163"/>
    </location>
</feature>